<dbReference type="InterPro" id="IPR041510">
    <property type="entry name" value="DUF5523"/>
</dbReference>
<reference evidence="3" key="1">
    <citation type="submission" date="2021-06" db="EMBL/GenBank/DDBJ databases">
        <authorList>
            <person name="Hodson N. C."/>
            <person name="Mongue J. A."/>
            <person name="Jaron S. K."/>
        </authorList>
    </citation>
    <scope>NUCLEOTIDE SEQUENCE</scope>
</reference>
<dbReference type="GO" id="GO:1905515">
    <property type="term" value="P:non-motile cilium assembly"/>
    <property type="evidence" value="ECO:0007669"/>
    <property type="project" value="TreeGrafter"/>
</dbReference>
<feature type="region of interest" description="Disordered" evidence="1">
    <location>
        <begin position="602"/>
        <end position="667"/>
    </location>
</feature>
<dbReference type="InterPro" id="IPR052434">
    <property type="entry name" value="Tectonic-like_complex_comp"/>
</dbReference>
<keyword evidence="4" id="KW-1185">Reference proteome</keyword>
<feature type="region of interest" description="Disordered" evidence="1">
    <location>
        <begin position="71"/>
        <end position="99"/>
    </location>
</feature>
<evidence type="ECO:0000313" key="4">
    <source>
        <dbReference type="Proteomes" id="UP000708208"/>
    </source>
</evidence>
<dbReference type="InterPro" id="IPR056290">
    <property type="entry name" value="CEPT76/DRC7_peptidase-like_dom"/>
</dbReference>
<feature type="compositionally biased region" description="Basic residues" evidence="1">
    <location>
        <begin position="605"/>
        <end position="619"/>
    </location>
</feature>
<organism evidence="3 4">
    <name type="scientific">Allacma fusca</name>
    <dbReference type="NCBI Taxonomy" id="39272"/>
    <lineage>
        <taxon>Eukaryota</taxon>
        <taxon>Metazoa</taxon>
        <taxon>Ecdysozoa</taxon>
        <taxon>Arthropoda</taxon>
        <taxon>Hexapoda</taxon>
        <taxon>Collembola</taxon>
        <taxon>Symphypleona</taxon>
        <taxon>Sminthuridae</taxon>
        <taxon>Allacma</taxon>
    </lineage>
</organism>
<feature type="compositionally biased region" description="Basic and acidic residues" evidence="1">
    <location>
        <begin position="72"/>
        <end position="87"/>
    </location>
</feature>
<dbReference type="GO" id="GO:1904491">
    <property type="term" value="P:protein localization to ciliary transition zone"/>
    <property type="evidence" value="ECO:0007669"/>
    <property type="project" value="TreeGrafter"/>
</dbReference>
<dbReference type="InterPro" id="IPR028928">
    <property type="entry name" value="CC2D2AN-C2"/>
</dbReference>
<feature type="compositionally biased region" description="Basic and acidic residues" evidence="1">
    <location>
        <begin position="156"/>
        <end position="169"/>
    </location>
</feature>
<evidence type="ECO:0000256" key="1">
    <source>
        <dbReference type="SAM" id="MobiDB-lite"/>
    </source>
</evidence>
<dbReference type="GO" id="GO:0035869">
    <property type="term" value="C:ciliary transition zone"/>
    <property type="evidence" value="ECO:0007669"/>
    <property type="project" value="TreeGrafter"/>
</dbReference>
<dbReference type="PROSITE" id="PS50004">
    <property type="entry name" value="C2"/>
    <property type="match status" value="1"/>
</dbReference>
<feature type="region of interest" description="Disordered" evidence="1">
    <location>
        <begin position="112"/>
        <end position="253"/>
    </location>
</feature>
<feature type="compositionally biased region" description="Acidic residues" evidence="1">
    <location>
        <begin position="146"/>
        <end position="155"/>
    </location>
</feature>
<dbReference type="Pfam" id="PF17661">
    <property type="entry name" value="DUF5523"/>
    <property type="match status" value="1"/>
</dbReference>
<dbReference type="Proteomes" id="UP000708208">
    <property type="component" value="Unassembled WGS sequence"/>
</dbReference>
<dbReference type="SMART" id="SM00239">
    <property type="entry name" value="C2"/>
    <property type="match status" value="1"/>
</dbReference>
<feature type="compositionally biased region" description="Basic and acidic residues" evidence="1">
    <location>
        <begin position="210"/>
        <end position="237"/>
    </location>
</feature>
<dbReference type="InterPro" id="IPR000008">
    <property type="entry name" value="C2_dom"/>
</dbReference>
<dbReference type="PANTHER" id="PTHR20837">
    <property type="entry name" value="CENTROSOMAL PROTEIN-RELATED"/>
    <property type="match status" value="1"/>
</dbReference>
<feature type="compositionally biased region" description="Basic and acidic residues" evidence="1">
    <location>
        <begin position="136"/>
        <end position="145"/>
    </location>
</feature>
<feature type="domain" description="C2" evidence="2">
    <location>
        <begin position="1079"/>
        <end position="1245"/>
    </location>
</feature>
<dbReference type="OrthoDB" id="2162143at2759"/>
<dbReference type="Pfam" id="PF00168">
    <property type="entry name" value="C2"/>
    <property type="match status" value="1"/>
</dbReference>
<dbReference type="PANTHER" id="PTHR20837:SF0">
    <property type="entry name" value="COILED-COIL AND C2 DOMAIN-CONTAINING PROTEIN 2A"/>
    <property type="match status" value="1"/>
</dbReference>
<accession>A0A8J2PXE4</accession>
<feature type="compositionally biased region" description="Low complexity" evidence="1">
    <location>
        <begin position="645"/>
        <end position="658"/>
    </location>
</feature>
<comment type="caution">
    <text evidence="3">The sequence shown here is derived from an EMBL/GenBank/DDBJ whole genome shotgun (WGS) entry which is preliminary data.</text>
</comment>
<evidence type="ECO:0000313" key="3">
    <source>
        <dbReference type="EMBL" id="CAG7831732.1"/>
    </source>
</evidence>
<name>A0A8J2PXE4_9HEXA</name>
<proteinExistence type="predicted"/>
<feature type="compositionally biased region" description="Basic residues" evidence="1">
    <location>
        <begin position="113"/>
        <end position="130"/>
    </location>
</feature>
<dbReference type="Pfam" id="PF15625">
    <property type="entry name" value="CC2D2AN-C2"/>
    <property type="match status" value="1"/>
</dbReference>
<protein>
    <recommendedName>
        <fullName evidence="2">C2 domain-containing protein</fullName>
    </recommendedName>
</protein>
<sequence length="1718" mass="197476">MQSTPHSLPFFLPVTLSNDRWETKLPWLSGSRWVNNKVFHARGNLCIDHLINTAGMSTEKSESHNFFTKHWSKSEDSDHESTEDKSRPATKTPESGEDEVINLTKSPADVIRSKFRKNQKSKKPQSKLTKKLINVWKRDSKKKGSEEDDTDDESESEKTSKTPDRREDPGSEDEDDKSSIEEIHTASTTPSPKAASRKTKEISGPYESAGEDRPQSGDPRGRHPSEQSKDERTDATVESRTTTPVAKPREKTSTKVLLADESSHMSTHGLSDPNLWNVISFEDPIQRTKEDWEEWKNLIYYPSTTKISLEEKLPEDISVRFLEDEGIFVGKPLELSPRNRYRLENRIITEKSIEWFGQNGKIVSFPDPYRPERIQLCHDEEKVTQLINSIQFKPAKLDPFQEFHFDPKMTYEIAIDIGFINFKHHSFFSKEHVIASRLESFYEEYTRRKEAKGTERSENKLKALREAIHHCREAKNTVIAKSKASGDTRPAIVDHLEERVRRYRKEMKKTRAERDESWRADKISFSNVLETWKALKSLRSQQEFTITSHKLNIITVNDKYDEAKEIWKAEIAQELEDLREEFEEEFKTKMHSYRVELKEWTESRRQKKQKRRKKPKQGKRNGQQDLDSNENKKGEGSGDDESGDLSDASDSSGPSLSSKPVPPLKFDEETTRNEIIALFHELKRLPGEPKISLELVKVNPVTPKDQVLSMSSKESQRQKATDKTRIEFKIIFNAKEVYKSPPKEFSSDFSVFFGLTVPISVREWPESLKLIIIEIQKNTRSLISEVQMPLPNKKTSIERCNMQKIEFESTDIVKTNHAGVGSGVPFSTNKEDNDGIFTSGYVSARIGWTADQDGNIMCPPGFNRIKEKEDPHNFDLSSRELLEKGDIQKWSENVQLDPNDPRNAKWLHTISKRLDRTLKRGIKVDDTDTLNGREGSVEEFDLCSWEDIESSPRFRLLELRYNEVPEFKHLRMIPPNDRDIPSSIFEAYERRLKEDGKKKPGDSKTRKRLVDDDMDYEFNRLEKIKEIRTKVLRLFESSLKQITFDDIILEEQIPDIGTLGLNIMTLFQPRRPLRPTRRERKRVQGSTLADTKLILIVNIVRAFNLPIRKDTDIGQLTTESVTGIPLTKKRSGSTFSNLSTVKPFVEVWFQRNVCRTTTALGANPTWNQELQLNLVVPEDDYSQDNLNKMDDLVYLLVYDEVAIDLLEDDRRRDTDIYQRLEKRWLGSITIPFSTLYTNGRIEGTFKLNSPTILLGYEVQGMSTQFMNPTNVRGSSSSNLIKEKSNVPTAINNQSTFITLFMTLQPAVQRTISSKEESATGETSDMMAHVRSWKQAIIKKFPDRNLKPFVMNTDGETILCIRYLKAIEPPASLCNPDQDLFKNMEELAHFVSLFPSVRDSTLGITDYSLWFTSDVFVATPGGGTEDHAVLLACFFLHLNVPTWIVQGNAIPDGPTAYVVTSFKGMTERKISKSLKNSCLIWNPCSGEYYLANDNFCPLQAVWAIVGHLNMWANVSENERPHQLDWDFSKSSNWNPLFPKPLEENKVSSVQIVDVIFKPADQVQANSLAQRVERHLKDAFMKWRKTSKTKWNRYCTAILRRLLPRLEEIKYGKCRPQPRPTDEGPAVAESVHSITTDTPSNFNDEHLLELKDVMTTHQITGFPLQQSYINMELVTESVFATGVHTIDTPRVEFAIAAYARSFPAGVYSVWVYIAALHRRK</sequence>
<dbReference type="EMBL" id="CAJVCH010561785">
    <property type="protein sequence ID" value="CAG7831732.1"/>
    <property type="molecule type" value="Genomic_DNA"/>
</dbReference>
<gene>
    <name evidence="3" type="ORF">AFUS01_LOCUS41459</name>
</gene>
<evidence type="ECO:0000259" key="2">
    <source>
        <dbReference type="PROSITE" id="PS50004"/>
    </source>
</evidence>
<dbReference type="Pfam" id="PF24656">
    <property type="entry name" value="CEPT76_peptidase"/>
    <property type="match status" value="1"/>
</dbReference>